<dbReference type="Pfam" id="PF00582">
    <property type="entry name" value="Usp"/>
    <property type="match status" value="1"/>
</dbReference>
<sequence length="282" mass="31888">MSYTSFKNIAIGIAFSPTLEANVSEAARLSCMFGAKLSLIHVGQRSDEKIRTIDQYIGNCGQSQLSYEIIFNEGDPVEVILETVKEHKIDLLLLGALKQEKFVKFYLGSIARKLTRKATCSVLMMTNPSVIRKPCKHMVVNGLKDAHTEHTIETAFYVAHSLGSNQLTIVEEIEQEKVSIKIDDDQSLRKANLLKEKLKRQEELRVQGILNHIPSEEKKDIQVSTQPIFGQRGYSIGHYAQIVRADLLVMNAPKKSSFLDRFFPHDLEHILNELPTDVLIVR</sequence>
<keyword evidence="4" id="KW-1185">Reference proteome</keyword>
<dbReference type="InterPro" id="IPR014729">
    <property type="entry name" value="Rossmann-like_a/b/a_fold"/>
</dbReference>
<evidence type="ECO:0000313" key="3">
    <source>
        <dbReference type="EMBL" id="PPK96497.1"/>
    </source>
</evidence>
<comment type="caution">
    <text evidence="3">The sequence shown here is derived from an EMBL/GenBank/DDBJ whole genome shotgun (WGS) entry which is preliminary data.</text>
</comment>
<dbReference type="Proteomes" id="UP000239002">
    <property type="component" value="Unassembled WGS sequence"/>
</dbReference>
<dbReference type="SUPFAM" id="SSF52402">
    <property type="entry name" value="Adenine nucleotide alpha hydrolases-like"/>
    <property type="match status" value="2"/>
</dbReference>
<name>A0A2S6IQH5_9FLAO</name>
<protein>
    <submittedName>
        <fullName evidence="3">Nucleotide-binding universal stress UspA family protein</fullName>
    </submittedName>
</protein>
<evidence type="ECO:0000259" key="2">
    <source>
        <dbReference type="Pfam" id="PF00582"/>
    </source>
</evidence>
<evidence type="ECO:0000256" key="1">
    <source>
        <dbReference type="ARBA" id="ARBA00008791"/>
    </source>
</evidence>
<dbReference type="EMBL" id="PTJE01000001">
    <property type="protein sequence ID" value="PPK96497.1"/>
    <property type="molecule type" value="Genomic_DNA"/>
</dbReference>
<dbReference type="Gene3D" id="3.40.50.620">
    <property type="entry name" value="HUPs"/>
    <property type="match status" value="2"/>
</dbReference>
<proteinExistence type="inferred from homology"/>
<feature type="domain" description="UspA" evidence="2">
    <location>
        <begin position="67"/>
        <end position="124"/>
    </location>
</feature>
<dbReference type="CDD" id="cd00293">
    <property type="entry name" value="USP-like"/>
    <property type="match status" value="1"/>
</dbReference>
<dbReference type="PANTHER" id="PTHR46268">
    <property type="entry name" value="STRESS RESPONSE PROTEIN NHAX"/>
    <property type="match status" value="1"/>
</dbReference>
<comment type="similarity">
    <text evidence="1">Belongs to the universal stress protein A family.</text>
</comment>
<dbReference type="OrthoDB" id="946689at2"/>
<evidence type="ECO:0000313" key="4">
    <source>
        <dbReference type="Proteomes" id="UP000239002"/>
    </source>
</evidence>
<dbReference type="InterPro" id="IPR006016">
    <property type="entry name" value="UspA"/>
</dbReference>
<organism evidence="3 4">
    <name type="scientific">Nonlabens xylanidelens</name>
    <dbReference type="NCBI Taxonomy" id="191564"/>
    <lineage>
        <taxon>Bacteria</taxon>
        <taxon>Pseudomonadati</taxon>
        <taxon>Bacteroidota</taxon>
        <taxon>Flavobacteriia</taxon>
        <taxon>Flavobacteriales</taxon>
        <taxon>Flavobacteriaceae</taxon>
        <taxon>Nonlabens</taxon>
    </lineage>
</organism>
<dbReference type="AlphaFoldDB" id="A0A2S6IQH5"/>
<dbReference type="PANTHER" id="PTHR46268:SF6">
    <property type="entry name" value="UNIVERSAL STRESS PROTEIN UP12"/>
    <property type="match status" value="1"/>
</dbReference>
<dbReference type="RefSeq" id="WP_104514053.1">
    <property type="nucleotide sequence ID" value="NZ_MQVW01000022.1"/>
</dbReference>
<reference evidence="3 4" key="1">
    <citation type="submission" date="2018-02" db="EMBL/GenBank/DDBJ databases">
        <title>Genomic Encyclopedia of Archaeal and Bacterial Type Strains, Phase II (KMG-II): from individual species to whole genera.</title>
        <authorList>
            <person name="Goeker M."/>
        </authorList>
    </citation>
    <scope>NUCLEOTIDE SEQUENCE [LARGE SCALE GENOMIC DNA]</scope>
    <source>
        <strain evidence="3 4">DSM 16809</strain>
    </source>
</reference>
<accession>A0A2S6IQH5</accession>
<gene>
    <name evidence="3" type="ORF">LY01_00317</name>
</gene>